<name>A0ABM9PLV4_9FLAO</name>
<evidence type="ECO:0008006" key="3">
    <source>
        <dbReference type="Google" id="ProtNLM"/>
    </source>
</evidence>
<gene>
    <name evidence="1" type="ORF">T190115A13A_270032</name>
</gene>
<comment type="caution">
    <text evidence="1">The sequence shown here is derived from an EMBL/GenBank/DDBJ whole genome shotgun (WGS) entry which is preliminary data.</text>
</comment>
<accession>A0ABM9PLV4</accession>
<dbReference type="Proteomes" id="UP001497602">
    <property type="component" value="Unassembled WGS sequence"/>
</dbReference>
<evidence type="ECO:0000313" key="2">
    <source>
        <dbReference type="Proteomes" id="UP001497602"/>
    </source>
</evidence>
<evidence type="ECO:0000313" key="1">
    <source>
        <dbReference type="EMBL" id="CAL2106675.1"/>
    </source>
</evidence>
<organism evidence="1 2">
    <name type="scientific">Tenacibaculum vairaonense</name>
    <dbReference type="NCBI Taxonomy" id="3137860"/>
    <lineage>
        <taxon>Bacteria</taxon>
        <taxon>Pseudomonadati</taxon>
        <taxon>Bacteroidota</taxon>
        <taxon>Flavobacteriia</taxon>
        <taxon>Flavobacteriales</taxon>
        <taxon>Flavobacteriaceae</taxon>
        <taxon>Tenacibaculum</taxon>
    </lineage>
</organism>
<dbReference type="EMBL" id="CAXJRC010000019">
    <property type="protein sequence ID" value="CAL2106675.1"/>
    <property type="molecule type" value="Genomic_DNA"/>
</dbReference>
<dbReference type="RefSeq" id="WP_348738421.1">
    <property type="nucleotide sequence ID" value="NZ_CAXJRC010000019.1"/>
</dbReference>
<keyword evidence="2" id="KW-1185">Reference proteome</keyword>
<reference evidence="1 2" key="1">
    <citation type="submission" date="2024-05" db="EMBL/GenBank/DDBJ databases">
        <authorList>
            <person name="Duchaud E."/>
        </authorList>
    </citation>
    <scope>NUCLEOTIDE SEQUENCE [LARGE SCALE GENOMIC DNA]</scope>
    <source>
        <strain evidence="1">Ena-SAMPLE-TAB-13-05-2024-13:56:06:370-140305</strain>
    </source>
</reference>
<proteinExistence type="predicted"/>
<protein>
    <recommendedName>
        <fullName evidence="3">XRE family transcriptional regulator</fullName>
    </recommendedName>
</protein>
<sequence>MDKSENIKQLFTKIQDRKDFFKKISDEFNVEVSTVETNWFSRGKVPKKYGVEDRVIMFMQKYIQLQNGVIIG</sequence>